<dbReference type="GO" id="GO:0016020">
    <property type="term" value="C:membrane"/>
    <property type="evidence" value="ECO:0007669"/>
    <property type="project" value="InterPro"/>
</dbReference>
<comment type="caution">
    <text evidence="4">The sequence shown here is derived from an EMBL/GenBank/DDBJ whole genome shotgun (WGS) entry which is preliminary data.</text>
</comment>
<keyword evidence="3" id="KW-0472">Membrane</keyword>
<dbReference type="Pfam" id="PF01793">
    <property type="entry name" value="Glyco_transf_15"/>
    <property type="match status" value="1"/>
</dbReference>
<dbReference type="SUPFAM" id="SSF53448">
    <property type="entry name" value="Nucleotide-diphospho-sugar transferases"/>
    <property type="match status" value="1"/>
</dbReference>
<dbReference type="GO" id="GO:0000026">
    <property type="term" value="F:alpha-1,2-mannosyltransferase activity"/>
    <property type="evidence" value="ECO:0007669"/>
    <property type="project" value="TreeGrafter"/>
</dbReference>
<keyword evidence="3" id="KW-1133">Transmembrane helix</keyword>
<evidence type="ECO:0000256" key="2">
    <source>
        <dbReference type="ARBA" id="ARBA00022679"/>
    </source>
</evidence>
<dbReference type="GO" id="GO:0006487">
    <property type="term" value="P:protein N-linked glycosylation"/>
    <property type="evidence" value="ECO:0007669"/>
    <property type="project" value="TreeGrafter"/>
</dbReference>
<reference evidence="4" key="1">
    <citation type="submission" date="2021-02" db="EMBL/GenBank/DDBJ databases">
        <authorList>
            <person name="Nowell W R."/>
        </authorList>
    </citation>
    <scope>NUCLEOTIDE SEQUENCE</scope>
</reference>
<name>A0A815JB29_9BILA</name>
<dbReference type="GO" id="GO:0005794">
    <property type="term" value="C:Golgi apparatus"/>
    <property type="evidence" value="ECO:0007669"/>
    <property type="project" value="TreeGrafter"/>
</dbReference>
<dbReference type="InterPro" id="IPR002685">
    <property type="entry name" value="Glyco_trans_15"/>
</dbReference>
<dbReference type="OrthoDB" id="439943at2759"/>
<keyword evidence="3" id="KW-0812">Transmembrane</keyword>
<dbReference type="AlphaFoldDB" id="A0A815JB29"/>
<dbReference type="GO" id="GO:0000032">
    <property type="term" value="P:cell wall mannoprotein biosynthetic process"/>
    <property type="evidence" value="ECO:0007669"/>
    <property type="project" value="TreeGrafter"/>
</dbReference>
<dbReference type="InterPro" id="IPR029044">
    <property type="entry name" value="Nucleotide-diphossugar_trans"/>
</dbReference>
<dbReference type="Proteomes" id="UP000663891">
    <property type="component" value="Unassembled WGS sequence"/>
</dbReference>
<organism evidence="4 5">
    <name type="scientific">Adineta steineri</name>
    <dbReference type="NCBI Taxonomy" id="433720"/>
    <lineage>
        <taxon>Eukaryota</taxon>
        <taxon>Metazoa</taxon>
        <taxon>Spiralia</taxon>
        <taxon>Gnathifera</taxon>
        <taxon>Rotifera</taxon>
        <taxon>Eurotatoria</taxon>
        <taxon>Bdelloidea</taxon>
        <taxon>Adinetida</taxon>
        <taxon>Adinetidae</taxon>
        <taxon>Adineta</taxon>
    </lineage>
</organism>
<evidence type="ECO:0000256" key="1">
    <source>
        <dbReference type="ARBA" id="ARBA00007677"/>
    </source>
</evidence>
<dbReference type="Gene3D" id="3.90.550.10">
    <property type="entry name" value="Spore Coat Polysaccharide Biosynthesis Protein SpsA, Chain A"/>
    <property type="match status" value="1"/>
</dbReference>
<dbReference type="PANTHER" id="PTHR31121:SF6">
    <property type="entry name" value="ALPHA-1,2 MANNOSYLTRANSFERASE KTR1"/>
    <property type="match status" value="1"/>
</dbReference>
<evidence type="ECO:0000256" key="3">
    <source>
        <dbReference type="SAM" id="Phobius"/>
    </source>
</evidence>
<protein>
    <submittedName>
        <fullName evidence="4">Uncharacterized protein</fullName>
    </submittedName>
</protein>
<sequence>MQRKNPLFIFVSIFSIIFALASYIKIFHDTTEKALATSNALSYRGCIVTLIRSDNLISLNKLLNMLNSLQLYFKNIHQYPIYLFHEPTLTNETKQQILYCASKLRINFYEIYFNITIQSNRSGYASMCQFWSYDIWFKYNFLQNKCDYVMRFDDDSYLINSTQYDLFEYFHKNQYDYAYRSIYSDNNGLDFIQDNLRTFLPTNHTRRGCIESICTFLNGPQGYDGLAVYNNFFLMRLNLFYENPIVEKYLKQLISINAFYRYRVGDANIQTISLLLIEKSLKISYLNFPYNHNVHGAGHDSTSFTFYANTAFMWHYQMKKPNITCSKVFIATKYTLIEKNL</sequence>
<gene>
    <name evidence="4" type="ORF">VCS650_LOCUS35346</name>
</gene>
<dbReference type="EMBL" id="CAJNON010000795">
    <property type="protein sequence ID" value="CAF1379944.1"/>
    <property type="molecule type" value="Genomic_DNA"/>
</dbReference>
<dbReference type="PANTHER" id="PTHR31121">
    <property type="entry name" value="ALPHA-1,2 MANNOSYLTRANSFERASE KTR1"/>
    <property type="match status" value="1"/>
</dbReference>
<accession>A0A815JB29</accession>
<comment type="similarity">
    <text evidence="1">Belongs to the glycosyltransferase 15 family.</text>
</comment>
<feature type="transmembrane region" description="Helical" evidence="3">
    <location>
        <begin position="7"/>
        <end position="24"/>
    </location>
</feature>
<keyword evidence="2" id="KW-0808">Transferase</keyword>
<evidence type="ECO:0000313" key="4">
    <source>
        <dbReference type="EMBL" id="CAF1379944.1"/>
    </source>
</evidence>
<proteinExistence type="inferred from homology"/>
<evidence type="ECO:0000313" key="5">
    <source>
        <dbReference type="Proteomes" id="UP000663891"/>
    </source>
</evidence>